<dbReference type="RefSeq" id="XP_047760373.1">
    <property type="nucleotide sequence ID" value="XM_047903761.1"/>
</dbReference>
<dbReference type="KEGG" id="ffu:CLAFUR5_04613"/>
<protein>
    <recommendedName>
        <fullName evidence="2">Peptidase S33 tripeptidyl aminopeptidase-like C-terminal domain-containing protein</fullName>
    </recommendedName>
</protein>
<dbReference type="Pfam" id="PF08386">
    <property type="entry name" value="Abhydrolase_4"/>
    <property type="match status" value="1"/>
</dbReference>
<dbReference type="InterPro" id="IPR013595">
    <property type="entry name" value="Pept_S33_TAP-like_C"/>
</dbReference>
<gene>
    <name evidence="3" type="ORF">CLAFUR5_04613</name>
</gene>
<dbReference type="InterPro" id="IPR029058">
    <property type="entry name" value="AB_hydrolase_fold"/>
</dbReference>
<proteinExistence type="predicted"/>
<reference evidence="3" key="1">
    <citation type="submission" date="2021-12" db="EMBL/GenBank/DDBJ databases">
        <authorList>
            <person name="Zaccaron A."/>
            <person name="Stergiopoulos I."/>
        </authorList>
    </citation>
    <scope>NUCLEOTIDE SEQUENCE</scope>
    <source>
        <strain evidence="3">Race5_Kim</strain>
    </source>
</reference>
<dbReference type="AlphaFoldDB" id="A0A9Q8P7L2"/>
<dbReference type="OrthoDB" id="425534at2759"/>
<feature type="region of interest" description="Disordered" evidence="1">
    <location>
        <begin position="234"/>
        <end position="260"/>
    </location>
</feature>
<dbReference type="Proteomes" id="UP000756132">
    <property type="component" value="Chromosome 4"/>
</dbReference>
<organism evidence="3 4">
    <name type="scientific">Passalora fulva</name>
    <name type="common">Tomato leaf mold</name>
    <name type="synonym">Cladosporium fulvum</name>
    <dbReference type="NCBI Taxonomy" id="5499"/>
    <lineage>
        <taxon>Eukaryota</taxon>
        <taxon>Fungi</taxon>
        <taxon>Dikarya</taxon>
        <taxon>Ascomycota</taxon>
        <taxon>Pezizomycotina</taxon>
        <taxon>Dothideomycetes</taxon>
        <taxon>Dothideomycetidae</taxon>
        <taxon>Mycosphaerellales</taxon>
        <taxon>Mycosphaerellaceae</taxon>
        <taxon>Fulvia</taxon>
    </lineage>
</organism>
<keyword evidence="4" id="KW-1185">Reference proteome</keyword>
<name>A0A9Q8P7L2_PASFU</name>
<sequence>MALLKNKPIAVLADDDGGPVIITYSDLQKRFRFAVYNPLNAFTELPKILRELSEGQATILAEQKRAADSELRLPPSDGCKQNGPWLLDCVKPVVNLGLDFGGPAGIACSDGSPRINETKEEFRSYIDKVSGQSQLVGESWAAIMTPCTAWHARPAYRYDGNFTNDPAHPILYIADTVDPATPLPNAFKMAERSKRASILHQKSEGHCSHAAPSMCTGRAIRRYFQEGGVASESEDMHVQSCRPDRKPFDGYTGEHEPALPKGETDEALWRALVGINRGWHDW</sequence>
<evidence type="ECO:0000259" key="2">
    <source>
        <dbReference type="Pfam" id="PF08386"/>
    </source>
</evidence>
<evidence type="ECO:0000313" key="3">
    <source>
        <dbReference type="EMBL" id="UJO16007.1"/>
    </source>
</evidence>
<evidence type="ECO:0000313" key="4">
    <source>
        <dbReference type="Proteomes" id="UP000756132"/>
    </source>
</evidence>
<dbReference type="SUPFAM" id="SSF53474">
    <property type="entry name" value="alpha/beta-Hydrolases"/>
    <property type="match status" value="1"/>
</dbReference>
<evidence type="ECO:0000256" key="1">
    <source>
        <dbReference type="SAM" id="MobiDB-lite"/>
    </source>
</evidence>
<dbReference type="EMBL" id="CP090166">
    <property type="protein sequence ID" value="UJO16007.1"/>
    <property type="molecule type" value="Genomic_DNA"/>
</dbReference>
<feature type="domain" description="Peptidase S33 tripeptidyl aminopeptidase-like C-terminal" evidence="2">
    <location>
        <begin position="134"/>
        <end position="229"/>
    </location>
</feature>
<dbReference type="GeneID" id="71984491"/>
<reference evidence="3" key="2">
    <citation type="journal article" date="2022" name="Microb. Genom.">
        <title>A chromosome-scale genome assembly of the tomato pathogen Cladosporium fulvum reveals a compartmentalized genome architecture and the presence of a dispensable chromosome.</title>
        <authorList>
            <person name="Zaccaron A.Z."/>
            <person name="Chen L.H."/>
            <person name="Samaras A."/>
            <person name="Stergiopoulos I."/>
        </authorList>
    </citation>
    <scope>NUCLEOTIDE SEQUENCE</scope>
    <source>
        <strain evidence="3">Race5_Kim</strain>
    </source>
</reference>
<accession>A0A9Q8P7L2</accession>